<dbReference type="Gene3D" id="3.40.640.10">
    <property type="entry name" value="Type I PLP-dependent aspartate aminotransferase-like (Major domain)"/>
    <property type="match status" value="1"/>
</dbReference>
<dbReference type="InterPro" id="IPR050103">
    <property type="entry name" value="Class-III_PLP-dep_AT"/>
</dbReference>
<accession>A0ABT2M084</accession>
<evidence type="ECO:0000256" key="4">
    <source>
        <dbReference type="ARBA" id="ARBA00022898"/>
    </source>
</evidence>
<comment type="caution">
    <text evidence="6">The sequence shown here is derived from an EMBL/GenBank/DDBJ whole genome shotgun (WGS) entry which is preliminary data.</text>
</comment>
<dbReference type="SUPFAM" id="SSF53383">
    <property type="entry name" value="PLP-dependent transferases"/>
    <property type="match status" value="1"/>
</dbReference>
<organism evidence="6 7">
    <name type="scientific">Eubacterium album</name>
    <dbReference type="NCBI Taxonomy" id="2978477"/>
    <lineage>
        <taxon>Bacteria</taxon>
        <taxon>Bacillati</taxon>
        <taxon>Bacillota</taxon>
        <taxon>Clostridia</taxon>
        <taxon>Eubacteriales</taxon>
        <taxon>Eubacteriaceae</taxon>
        <taxon>Eubacterium</taxon>
    </lineage>
</organism>
<dbReference type="PANTHER" id="PTHR11986">
    <property type="entry name" value="AMINOTRANSFERASE CLASS III"/>
    <property type="match status" value="1"/>
</dbReference>
<comment type="subunit">
    <text evidence="5">Homodimer.</text>
</comment>
<dbReference type="InterPro" id="IPR004636">
    <property type="entry name" value="AcOrn/SuccOrn_fam"/>
</dbReference>
<evidence type="ECO:0000256" key="2">
    <source>
        <dbReference type="ARBA" id="ARBA00022605"/>
    </source>
</evidence>
<feature type="binding site" evidence="5">
    <location>
        <position position="138"/>
    </location>
    <ligand>
        <name>pyridoxal 5'-phosphate</name>
        <dbReference type="ChEBI" id="CHEBI:597326"/>
    </ligand>
</feature>
<dbReference type="EMBL" id="JAODBU010000004">
    <property type="protein sequence ID" value="MCT7398553.1"/>
    <property type="molecule type" value="Genomic_DNA"/>
</dbReference>
<comment type="cofactor">
    <cofactor evidence="5">
        <name>pyridoxal 5'-phosphate</name>
        <dbReference type="ChEBI" id="CHEBI:597326"/>
    </cofactor>
    <text evidence="5">Binds 1 pyridoxal phosphate per subunit.</text>
</comment>
<evidence type="ECO:0000256" key="3">
    <source>
        <dbReference type="ARBA" id="ARBA00022679"/>
    </source>
</evidence>
<dbReference type="PANTHER" id="PTHR11986:SF79">
    <property type="entry name" value="ACETYLORNITHINE AMINOTRANSFERASE, MITOCHONDRIAL"/>
    <property type="match status" value="1"/>
</dbReference>
<dbReference type="NCBIfam" id="NF002325">
    <property type="entry name" value="PRK01278.1"/>
    <property type="match status" value="1"/>
</dbReference>
<dbReference type="EC" id="2.6.1.11" evidence="5"/>
<dbReference type="InterPro" id="IPR015421">
    <property type="entry name" value="PyrdxlP-dep_Trfase_major"/>
</dbReference>
<feature type="binding site" evidence="5">
    <location>
        <begin position="223"/>
        <end position="226"/>
    </location>
    <ligand>
        <name>pyridoxal 5'-phosphate</name>
        <dbReference type="ChEBI" id="CHEBI:597326"/>
    </ligand>
</feature>
<evidence type="ECO:0000313" key="7">
    <source>
        <dbReference type="Proteomes" id="UP001431199"/>
    </source>
</evidence>
<keyword evidence="3 5" id="KW-0808">Transferase</keyword>
<dbReference type="GO" id="GO:0008483">
    <property type="term" value="F:transaminase activity"/>
    <property type="evidence" value="ECO:0007669"/>
    <property type="project" value="UniProtKB-KW"/>
</dbReference>
<dbReference type="PIRSF" id="PIRSF000521">
    <property type="entry name" value="Transaminase_4ab_Lys_Orn"/>
    <property type="match status" value="1"/>
</dbReference>
<dbReference type="RefSeq" id="WP_178515927.1">
    <property type="nucleotide sequence ID" value="NZ_JAODBU010000004.1"/>
</dbReference>
<reference evidence="6" key="1">
    <citation type="submission" date="2022-09" db="EMBL/GenBank/DDBJ databases">
        <title>Eubacterium sp. LFL-14 isolated from human feces.</title>
        <authorList>
            <person name="Liu F."/>
        </authorList>
    </citation>
    <scope>NUCLEOTIDE SEQUENCE</scope>
    <source>
        <strain evidence="6">LFL-14</strain>
    </source>
</reference>
<sequence length="394" mass="43207">MTAQEYMDKAEQFLVHTYNRFKIVIEKGDGVYLYDVNGKKYLDFAAGIAVFALGYNNKKYNDALKAQIDKVIHTSNLYYNVPAIEAAQKVVEATGLKKVFFTNSGTEAIEGAIKMAKRYAYDRDGHANHEIIAMNHSFHGRTLGALAVTGNAHYQEPFGPMIDGIKFAEYNNLESVESLITDKTCAIVLETLQGEGGIYPADEEFIKGIRKLCDENDIIMICDEIQCGMGRTGKMFAYEHYGIKPDIVTVAKALGCGVPVGAFVAGEKTCNSLVPGDHGTTYGGNPLATAAVSTVFDLFKEEKIVENVNEVAPYLEEKLDEIVKDFDNVTARRGKGFMQGLVLTTPVGDTVNKAIENGLLVISAGSDVLRMVPPLTITKENVDEMIEILRKSLV</sequence>
<dbReference type="NCBIfam" id="TIGR00707">
    <property type="entry name" value="argD"/>
    <property type="match status" value="1"/>
</dbReference>
<keyword evidence="2 5" id="KW-0028">Amino-acid biosynthesis</keyword>
<evidence type="ECO:0000256" key="1">
    <source>
        <dbReference type="ARBA" id="ARBA00022576"/>
    </source>
</evidence>
<gene>
    <name evidence="5" type="primary">argD</name>
    <name evidence="6" type="ORF">N5B56_05560</name>
</gene>
<feature type="binding site" evidence="5">
    <location>
        <position position="280"/>
    </location>
    <ligand>
        <name>N(2)-acetyl-L-ornithine</name>
        <dbReference type="ChEBI" id="CHEBI:57805"/>
    </ligand>
</feature>
<keyword evidence="5" id="KW-0963">Cytoplasm</keyword>
<keyword evidence="1 5" id="KW-0032">Aminotransferase</keyword>
<comment type="miscellaneous">
    <text evidence="5">May also have succinyldiaminopimelate aminotransferase activity, thus carrying out the corresponding step in lysine biosynthesis.</text>
</comment>
<dbReference type="InterPro" id="IPR015422">
    <property type="entry name" value="PyrdxlP-dep_Trfase_small"/>
</dbReference>
<feature type="binding site" evidence="5">
    <location>
        <position position="141"/>
    </location>
    <ligand>
        <name>N(2)-acetyl-L-ornithine</name>
        <dbReference type="ChEBI" id="CHEBI:57805"/>
    </ligand>
</feature>
<dbReference type="InterPro" id="IPR049704">
    <property type="entry name" value="Aminotrans_3_PPA_site"/>
</dbReference>
<feature type="binding site" evidence="5">
    <location>
        <position position="281"/>
    </location>
    <ligand>
        <name>pyridoxal 5'-phosphate</name>
        <dbReference type="ChEBI" id="CHEBI:597326"/>
    </ligand>
</feature>
<comment type="similarity">
    <text evidence="5">Belongs to the class-III pyridoxal-phosphate-dependent aminotransferase family. ArgD subfamily.</text>
</comment>
<dbReference type="Gene3D" id="3.90.1150.10">
    <property type="entry name" value="Aspartate Aminotransferase, domain 1"/>
    <property type="match status" value="1"/>
</dbReference>
<keyword evidence="7" id="KW-1185">Reference proteome</keyword>
<name>A0ABT2M084_9FIRM</name>
<dbReference type="HAMAP" id="MF_01107">
    <property type="entry name" value="ArgD_aminotrans_3"/>
    <property type="match status" value="1"/>
</dbReference>
<dbReference type="Proteomes" id="UP001431199">
    <property type="component" value="Unassembled WGS sequence"/>
</dbReference>
<dbReference type="CDD" id="cd00610">
    <property type="entry name" value="OAT_like"/>
    <property type="match status" value="1"/>
</dbReference>
<dbReference type="Pfam" id="PF00202">
    <property type="entry name" value="Aminotran_3"/>
    <property type="match status" value="1"/>
</dbReference>
<keyword evidence="5" id="KW-0055">Arginine biosynthesis</keyword>
<comment type="subcellular location">
    <subcellularLocation>
        <location evidence="5">Cytoplasm</location>
    </subcellularLocation>
</comment>
<dbReference type="InterPro" id="IPR005814">
    <property type="entry name" value="Aminotrans_3"/>
</dbReference>
<proteinExistence type="inferred from homology"/>
<evidence type="ECO:0000313" key="6">
    <source>
        <dbReference type="EMBL" id="MCT7398553.1"/>
    </source>
</evidence>
<dbReference type="InterPro" id="IPR015424">
    <property type="entry name" value="PyrdxlP-dep_Trfase"/>
</dbReference>
<comment type="catalytic activity">
    <reaction evidence="5">
        <text>N(2)-acetyl-L-ornithine + 2-oxoglutarate = N-acetyl-L-glutamate 5-semialdehyde + L-glutamate</text>
        <dbReference type="Rhea" id="RHEA:18049"/>
        <dbReference type="ChEBI" id="CHEBI:16810"/>
        <dbReference type="ChEBI" id="CHEBI:29123"/>
        <dbReference type="ChEBI" id="CHEBI:29985"/>
        <dbReference type="ChEBI" id="CHEBI:57805"/>
        <dbReference type="EC" id="2.6.1.11"/>
    </reaction>
</comment>
<dbReference type="PROSITE" id="PS00600">
    <property type="entry name" value="AA_TRANSFER_CLASS_3"/>
    <property type="match status" value="1"/>
</dbReference>
<feature type="binding site" evidence="5">
    <location>
        <begin position="105"/>
        <end position="106"/>
    </location>
    <ligand>
        <name>pyridoxal 5'-phosphate</name>
        <dbReference type="ChEBI" id="CHEBI:597326"/>
    </ligand>
</feature>
<protein>
    <recommendedName>
        <fullName evidence="5">Acetylornithine aminotransferase</fullName>
        <shortName evidence="5">ACOAT</shortName>
        <ecNumber evidence="5">2.6.1.11</ecNumber>
    </recommendedName>
</protein>
<comment type="pathway">
    <text evidence="5">Amino-acid biosynthesis; L-arginine biosynthesis; N(2)-acetyl-L-ornithine from L-glutamate: step 4/4.</text>
</comment>
<keyword evidence="4 5" id="KW-0663">Pyridoxal phosphate</keyword>
<evidence type="ECO:0000256" key="5">
    <source>
        <dbReference type="HAMAP-Rule" id="MF_01107"/>
    </source>
</evidence>
<feature type="modified residue" description="N6-(pyridoxal phosphate)lysine" evidence="5">
    <location>
        <position position="252"/>
    </location>
</feature>